<feature type="domain" description="Outer membrane protein beta-barrel" evidence="2">
    <location>
        <begin position="20"/>
        <end position="207"/>
    </location>
</feature>
<comment type="caution">
    <text evidence="3">The sequence shown here is derived from an EMBL/GenBank/DDBJ whole genome shotgun (WGS) entry which is preliminary data.</text>
</comment>
<dbReference type="AlphaFoldDB" id="A0A0J6C6Z7"/>
<dbReference type="Proteomes" id="UP000036166">
    <property type="component" value="Unassembled WGS sequence"/>
</dbReference>
<dbReference type="SUPFAM" id="SSF56925">
    <property type="entry name" value="OMPA-like"/>
    <property type="match status" value="1"/>
</dbReference>
<keyword evidence="1" id="KW-0732">Signal</keyword>
<organism evidence="3 4">
    <name type="scientific">Parabacteroides goldsteinii</name>
    <dbReference type="NCBI Taxonomy" id="328812"/>
    <lineage>
        <taxon>Bacteria</taxon>
        <taxon>Pseudomonadati</taxon>
        <taxon>Bacteroidota</taxon>
        <taxon>Bacteroidia</taxon>
        <taxon>Bacteroidales</taxon>
        <taxon>Tannerellaceae</taxon>
        <taxon>Parabacteroides</taxon>
    </lineage>
</organism>
<reference evidence="3 4" key="1">
    <citation type="submission" date="2015-06" db="EMBL/GenBank/DDBJ databases">
        <title>Draft Genome Sequence of Parabacteroides goldsteinii with Putative Novel Metallo-Beta-Lactamases Isolated from a Blood Culture from a Human Patient.</title>
        <authorList>
            <person name="Krogh T.J."/>
            <person name="Agergaard C.N."/>
            <person name="Moller-Jensen J."/>
            <person name="Justesen U.S."/>
        </authorList>
    </citation>
    <scope>NUCLEOTIDE SEQUENCE [LARGE SCALE GENOMIC DNA]</scope>
    <source>
        <strain evidence="3 4">910340</strain>
    </source>
</reference>
<feature type="signal peptide" evidence="1">
    <location>
        <begin position="1"/>
        <end position="20"/>
    </location>
</feature>
<dbReference type="EMBL" id="LFJV01000073">
    <property type="protein sequence ID" value="KMM32081.1"/>
    <property type="molecule type" value="Genomic_DNA"/>
</dbReference>
<dbReference type="RefSeq" id="WP_048316932.1">
    <property type="nucleotide sequence ID" value="NZ_LFJV01000073.1"/>
</dbReference>
<proteinExistence type="predicted"/>
<dbReference type="InterPro" id="IPR025665">
    <property type="entry name" value="Beta-barrel_OMP_2"/>
</dbReference>
<evidence type="ECO:0000259" key="2">
    <source>
        <dbReference type="Pfam" id="PF13568"/>
    </source>
</evidence>
<dbReference type="PATRIC" id="fig|328812.4.peg.5002"/>
<feature type="chain" id="PRO_5005268432" description="Outer membrane protein beta-barrel domain-containing protein" evidence="1">
    <location>
        <begin position="21"/>
        <end position="245"/>
    </location>
</feature>
<evidence type="ECO:0000256" key="1">
    <source>
        <dbReference type="SAM" id="SignalP"/>
    </source>
</evidence>
<evidence type="ECO:0000313" key="4">
    <source>
        <dbReference type="Proteomes" id="UP000036166"/>
    </source>
</evidence>
<gene>
    <name evidence="3" type="ORF">ACM15_19275</name>
</gene>
<name>A0A0J6C6Z7_9BACT</name>
<sequence length="245" mass="27404">MRKVLLMMVCVWMIGWAAKAQSGWSLTPEAGITAVQRVNGDGWRPGVKVGANFGYQFEPKWIGLKFGLFYTNRGYSMQDHLVSTEYLDGSKWLGLEGGSITQHFLQLPVMADFSWKVKNVRMHLGIGMYAGVSLANNWEWGSSYGFTVQSPTGPEKMSGGDNPYEYLYDDGPFSNLNSFDWGLTTSFGVEVDNWVMNVGYELSLGDEGDNYSRKWMNGGSYEVRSIGSNYNTLSLTVGYKFKLGK</sequence>
<protein>
    <recommendedName>
        <fullName evidence="2">Outer membrane protein beta-barrel domain-containing protein</fullName>
    </recommendedName>
</protein>
<dbReference type="InterPro" id="IPR011250">
    <property type="entry name" value="OMP/PagP_B-barrel"/>
</dbReference>
<evidence type="ECO:0000313" key="3">
    <source>
        <dbReference type="EMBL" id="KMM32081.1"/>
    </source>
</evidence>
<accession>A0A0J6C6Z7</accession>
<dbReference type="Pfam" id="PF13568">
    <property type="entry name" value="OMP_b-brl_2"/>
    <property type="match status" value="1"/>
</dbReference>